<evidence type="ECO:0000259" key="2">
    <source>
        <dbReference type="Pfam" id="PF13439"/>
    </source>
</evidence>
<dbReference type="Pfam" id="PF13439">
    <property type="entry name" value="Glyco_transf_4"/>
    <property type="match status" value="1"/>
</dbReference>
<dbReference type="AlphaFoldDB" id="M5RBI1"/>
<comment type="caution">
    <text evidence="3">The sequence shown here is derived from an EMBL/GenBank/DDBJ whole genome shotgun (WGS) entry which is preliminary data.</text>
</comment>
<dbReference type="GO" id="GO:0016757">
    <property type="term" value="F:glycosyltransferase activity"/>
    <property type="evidence" value="ECO:0007669"/>
    <property type="project" value="InterPro"/>
</dbReference>
<reference evidence="3 4" key="1">
    <citation type="journal article" date="2013" name="Mar. Genomics">
        <title>Expression of sulfatases in Rhodopirellula baltica and the diversity of sulfatases in the genus Rhodopirellula.</title>
        <authorList>
            <person name="Wegner C.E."/>
            <person name="Richter-Heitmann T."/>
            <person name="Klindworth A."/>
            <person name="Klockow C."/>
            <person name="Richter M."/>
            <person name="Achstetter T."/>
            <person name="Glockner F.O."/>
            <person name="Harder J."/>
        </authorList>
    </citation>
    <scope>NUCLEOTIDE SEQUENCE [LARGE SCALE GENOMIC DNA]</scope>
    <source>
        <strain evidence="3 4">SM1</strain>
    </source>
</reference>
<evidence type="ECO:0000259" key="1">
    <source>
        <dbReference type="Pfam" id="PF00534"/>
    </source>
</evidence>
<proteinExistence type="predicted"/>
<sequence length="463" mass="51279">MNCAADLKTEPTESQLPSANVSSQIVDDAVPLCKVAYVMSRFPKLTETFVLFEILAVQQQQVQVEIFPLIGKFSSGKEVAGVGLWRKVREHLKSAAQPAVMHAEAQPCVEKARYMPFFNGAILMANLVMLVRRPLRYLSTVAMIVRDNFGNANYFWGGLSVFPKSVYFAQAMQREGIRHVHAHFANHPAMACFVIHRLTGIPYSFTAHGSDLHRHKHMLRRKVEHAAFVVTISSYNHKVITDHCGSCCAEKVRVIHCGVDVDTFRPSALTSRRDGPLRIICVGTLHEVKGQKYLLQAVSLLREQGINCQVSFVGDGRDLEMLQGLARELSIDPFVTFHGTKTREDLVGLMQSADLLVTPSVPTSDGRREGIPVVLMEAMACGLPVVASRISGIPELVNSDDVGRLCEPKNAEQIAAAIKLFAEDEELRKRVGANARQRIIDDFAIEGNAKQLISLFQSPPLKK</sequence>
<dbReference type="PANTHER" id="PTHR12526:SF630">
    <property type="entry name" value="GLYCOSYLTRANSFERASE"/>
    <property type="match status" value="1"/>
</dbReference>
<dbReference type="Proteomes" id="UP000011991">
    <property type="component" value="Unassembled WGS sequence"/>
</dbReference>
<dbReference type="InterPro" id="IPR028098">
    <property type="entry name" value="Glyco_trans_4-like_N"/>
</dbReference>
<keyword evidence="4" id="KW-1185">Reference proteome</keyword>
<gene>
    <name evidence="3" type="ORF">RMSM_06664</name>
</gene>
<dbReference type="PANTHER" id="PTHR12526">
    <property type="entry name" value="GLYCOSYLTRANSFERASE"/>
    <property type="match status" value="1"/>
</dbReference>
<dbReference type="Pfam" id="PF00534">
    <property type="entry name" value="Glycos_transf_1"/>
    <property type="match status" value="1"/>
</dbReference>
<accession>M5RBI1</accession>
<evidence type="ECO:0000313" key="3">
    <source>
        <dbReference type="EMBL" id="EMI16421.1"/>
    </source>
</evidence>
<dbReference type="EMBL" id="ANOG01000961">
    <property type="protein sequence ID" value="EMI16421.1"/>
    <property type="molecule type" value="Genomic_DNA"/>
</dbReference>
<organism evidence="3 4">
    <name type="scientific">Rhodopirellula maiorica SM1</name>
    <dbReference type="NCBI Taxonomy" id="1265738"/>
    <lineage>
        <taxon>Bacteria</taxon>
        <taxon>Pseudomonadati</taxon>
        <taxon>Planctomycetota</taxon>
        <taxon>Planctomycetia</taxon>
        <taxon>Pirellulales</taxon>
        <taxon>Pirellulaceae</taxon>
        <taxon>Novipirellula</taxon>
    </lineage>
</organism>
<name>M5RBI1_9BACT</name>
<dbReference type="SUPFAM" id="SSF53756">
    <property type="entry name" value="UDP-Glycosyltransferase/glycogen phosphorylase"/>
    <property type="match status" value="1"/>
</dbReference>
<protein>
    <submittedName>
        <fullName evidence="3">Glycosyl transferase, group 1 family protein</fullName>
    </submittedName>
</protein>
<feature type="domain" description="Glycosyl transferase family 1" evidence="1">
    <location>
        <begin position="273"/>
        <end position="438"/>
    </location>
</feature>
<dbReference type="Gene3D" id="3.40.50.2000">
    <property type="entry name" value="Glycogen Phosphorylase B"/>
    <property type="match status" value="2"/>
</dbReference>
<dbReference type="CDD" id="cd03801">
    <property type="entry name" value="GT4_PimA-like"/>
    <property type="match status" value="1"/>
</dbReference>
<feature type="domain" description="Glycosyltransferase subfamily 4-like N-terminal" evidence="2">
    <location>
        <begin position="157"/>
        <end position="262"/>
    </location>
</feature>
<keyword evidence="3" id="KW-0808">Transferase</keyword>
<evidence type="ECO:0000313" key="4">
    <source>
        <dbReference type="Proteomes" id="UP000011991"/>
    </source>
</evidence>
<dbReference type="PATRIC" id="fig|1265738.3.peg.6658"/>
<dbReference type="RefSeq" id="WP_008706758.1">
    <property type="nucleotide sequence ID" value="NZ_ANOG01000961.1"/>
</dbReference>
<dbReference type="InterPro" id="IPR001296">
    <property type="entry name" value="Glyco_trans_1"/>
</dbReference>
<dbReference type="OrthoDB" id="73743at2"/>